<reference evidence="1 2" key="1">
    <citation type="journal article" date="2021" name="J. Biosci. Bioeng.">
        <title>Identification and characterization of a chc gene cluster responsible for the aromatization pathway of cyclohexanecarboxylate degradation in Sinomonas cyclohexanicum ATCC 51369.</title>
        <authorList>
            <person name="Yamamoto T."/>
            <person name="Hasegawa Y."/>
            <person name="Lau P.C.K."/>
            <person name="Iwaki H."/>
        </authorList>
    </citation>
    <scope>NUCLEOTIDE SEQUENCE [LARGE SCALE GENOMIC DNA]</scope>
    <source>
        <strain evidence="1 2">ATCC 51369</strain>
    </source>
</reference>
<proteinExistence type="predicted"/>
<dbReference type="EMBL" id="AP024525">
    <property type="protein sequence ID" value="BCT75587.1"/>
    <property type="molecule type" value="Genomic_DNA"/>
</dbReference>
<gene>
    <name evidence="1" type="ORF">SCMU_14290</name>
</gene>
<protein>
    <submittedName>
        <fullName evidence="1">Uncharacterized protein</fullName>
    </submittedName>
</protein>
<name>A0ABM7PTL3_SINCY</name>
<organism evidence="1 2">
    <name type="scientific">Sinomonas cyclohexanicum</name>
    <name type="common">Corynebacterium cyclohexanicum</name>
    <dbReference type="NCBI Taxonomy" id="322009"/>
    <lineage>
        <taxon>Bacteria</taxon>
        <taxon>Bacillati</taxon>
        <taxon>Actinomycetota</taxon>
        <taxon>Actinomycetes</taxon>
        <taxon>Micrococcales</taxon>
        <taxon>Micrococcaceae</taxon>
        <taxon>Sinomonas</taxon>
    </lineage>
</organism>
<dbReference type="RefSeq" id="WP_229232313.1">
    <property type="nucleotide sequence ID" value="NZ_AP024525.1"/>
</dbReference>
<evidence type="ECO:0000313" key="2">
    <source>
        <dbReference type="Proteomes" id="UP001319861"/>
    </source>
</evidence>
<dbReference type="Proteomes" id="UP001319861">
    <property type="component" value="Chromosome"/>
</dbReference>
<accession>A0ABM7PTL3</accession>
<sequence>MRFEELRGHRPAAYGRTILGALNIRAGFGRGHIYAGTVPPAVVAKRRARDKAAKAARKVARGNR</sequence>
<evidence type="ECO:0000313" key="1">
    <source>
        <dbReference type="EMBL" id="BCT75587.1"/>
    </source>
</evidence>
<keyword evidence="2" id="KW-1185">Reference proteome</keyword>